<reference evidence="4 5" key="1">
    <citation type="submission" date="2015-09" db="EMBL/GenBank/DDBJ databases">
        <title>Genome announcement of multiple Pseudomonas syringae strains.</title>
        <authorList>
            <person name="Thakur S."/>
            <person name="Wang P.W."/>
            <person name="Gong Y."/>
            <person name="Weir B.S."/>
            <person name="Guttman D.S."/>
        </authorList>
    </citation>
    <scope>NUCLEOTIDE SEQUENCE [LARGE SCALE GENOMIC DNA]</scope>
    <source>
        <strain evidence="4 5">ICMP3882</strain>
    </source>
</reference>
<feature type="coiled-coil region" evidence="1">
    <location>
        <begin position="12"/>
        <end position="39"/>
    </location>
</feature>
<dbReference type="PANTHER" id="PTHR33678:SF1">
    <property type="entry name" value="BLL1576 PROTEIN"/>
    <property type="match status" value="1"/>
</dbReference>
<evidence type="ECO:0000256" key="1">
    <source>
        <dbReference type="SAM" id="Coils"/>
    </source>
</evidence>
<proteinExistence type="predicted"/>
<dbReference type="AlphaFoldDB" id="A0A0P9Z9K3"/>
<dbReference type="InterPro" id="IPR052344">
    <property type="entry name" value="Transposase-related"/>
</dbReference>
<dbReference type="InterPro" id="IPR024463">
    <property type="entry name" value="Transposase_TnpC_homeodom"/>
</dbReference>
<dbReference type="PATRIC" id="fig|55398.3.peg.4774"/>
<dbReference type="Pfam" id="PF13007">
    <property type="entry name" value="LZ_Tnp_IS66"/>
    <property type="match status" value="1"/>
</dbReference>
<evidence type="ECO:0000259" key="2">
    <source>
        <dbReference type="Pfam" id="PF13005"/>
    </source>
</evidence>
<evidence type="ECO:0000313" key="5">
    <source>
        <dbReference type="Proteomes" id="UP000050554"/>
    </source>
</evidence>
<comment type="caution">
    <text evidence="4">The sequence shown here is derived from an EMBL/GenBank/DDBJ whole genome shotgun (WGS) entry which is preliminary data.</text>
</comment>
<keyword evidence="1" id="KW-0175">Coiled coil</keyword>
<dbReference type="EMBL" id="LJRF01000126">
    <property type="protein sequence ID" value="KPY46220.1"/>
    <property type="molecule type" value="Genomic_DNA"/>
</dbReference>
<dbReference type="Pfam" id="PF13005">
    <property type="entry name" value="zf-IS66"/>
    <property type="match status" value="1"/>
</dbReference>
<dbReference type="Proteomes" id="UP000050554">
    <property type="component" value="Unassembled WGS sequence"/>
</dbReference>
<dbReference type="PANTHER" id="PTHR33678">
    <property type="entry name" value="BLL1576 PROTEIN"/>
    <property type="match status" value="1"/>
</dbReference>
<feature type="domain" description="Transposase TnpC homeodomain" evidence="3">
    <location>
        <begin position="29"/>
        <end position="99"/>
    </location>
</feature>
<accession>A0A0P9Z9K3</accession>
<gene>
    <name evidence="4" type="ORF">ALO47_03825</name>
</gene>
<organism evidence="4 5">
    <name type="scientific">Pseudomonas syringae pv. ribicola</name>
    <dbReference type="NCBI Taxonomy" id="55398"/>
    <lineage>
        <taxon>Bacteria</taxon>
        <taxon>Pseudomonadati</taxon>
        <taxon>Pseudomonadota</taxon>
        <taxon>Gammaproteobacteria</taxon>
        <taxon>Pseudomonadales</taxon>
        <taxon>Pseudomonadaceae</taxon>
        <taxon>Pseudomonas</taxon>
    </lineage>
</organism>
<dbReference type="InterPro" id="IPR024474">
    <property type="entry name" value="Znf_dom_IS66"/>
</dbReference>
<evidence type="ECO:0000259" key="3">
    <source>
        <dbReference type="Pfam" id="PF13007"/>
    </source>
</evidence>
<feature type="domain" description="Transposase IS66 zinc-finger binding" evidence="2">
    <location>
        <begin position="108"/>
        <end position="147"/>
    </location>
</feature>
<sequence length="161" mass="18256">MKSMPDNLPDDLQLLKQMLAKMQSRVGFLEEENALLRQRLFGRKSEQTADPATPQLALFNEAESVVEAIDENAEEEVVAPAKRRGKRKPLPADLPRIEVIHELPEHELTCACGCRKHSIGEEISEQLEIVPMQIRVIKHVRKIYGCRDAKPPQSLRTSLLN</sequence>
<name>A0A0P9Z9K3_PSESI</name>
<protein>
    <submittedName>
        <fullName evidence="4">ISPsy5, transposase</fullName>
    </submittedName>
</protein>
<evidence type="ECO:0000313" key="4">
    <source>
        <dbReference type="EMBL" id="KPY46220.1"/>
    </source>
</evidence>